<dbReference type="EMBL" id="QGKM01000078">
    <property type="protein sequence ID" value="PWQ92712.1"/>
    <property type="molecule type" value="Genomic_DNA"/>
</dbReference>
<dbReference type="RefSeq" id="WP_109839430.1">
    <property type="nucleotide sequence ID" value="NZ_QGKM01000078.1"/>
</dbReference>
<dbReference type="SUPFAM" id="SSF53850">
    <property type="entry name" value="Periplasmic binding protein-like II"/>
    <property type="match status" value="1"/>
</dbReference>
<evidence type="ECO:0000256" key="4">
    <source>
        <dbReference type="ARBA" id="ARBA00023163"/>
    </source>
</evidence>
<keyword evidence="7" id="KW-1185">Reference proteome</keyword>
<dbReference type="Pfam" id="PF03466">
    <property type="entry name" value="LysR_substrate"/>
    <property type="match status" value="1"/>
</dbReference>
<dbReference type="InterPro" id="IPR000847">
    <property type="entry name" value="LysR_HTH_N"/>
</dbReference>
<dbReference type="InterPro" id="IPR005119">
    <property type="entry name" value="LysR_subst-bd"/>
</dbReference>
<dbReference type="InterPro" id="IPR036388">
    <property type="entry name" value="WH-like_DNA-bd_sf"/>
</dbReference>
<dbReference type="GO" id="GO:0003700">
    <property type="term" value="F:DNA-binding transcription factor activity"/>
    <property type="evidence" value="ECO:0007669"/>
    <property type="project" value="InterPro"/>
</dbReference>
<organism evidence="6 7">
    <name type="scientific">Leucothrix pacifica</name>
    <dbReference type="NCBI Taxonomy" id="1247513"/>
    <lineage>
        <taxon>Bacteria</taxon>
        <taxon>Pseudomonadati</taxon>
        <taxon>Pseudomonadota</taxon>
        <taxon>Gammaproteobacteria</taxon>
        <taxon>Thiotrichales</taxon>
        <taxon>Thiotrichaceae</taxon>
        <taxon>Leucothrix</taxon>
    </lineage>
</organism>
<dbReference type="PANTHER" id="PTHR30126">
    <property type="entry name" value="HTH-TYPE TRANSCRIPTIONAL REGULATOR"/>
    <property type="match status" value="1"/>
</dbReference>
<dbReference type="Pfam" id="PF00126">
    <property type="entry name" value="HTH_1"/>
    <property type="match status" value="1"/>
</dbReference>
<evidence type="ECO:0000256" key="2">
    <source>
        <dbReference type="ARBA" id="ARBA00023015"/>
    </source>
</evidence>
<comment type="similarity">
    <text evidence="1">Belongs to the LysR transcriptional regulatory family.</text>
</comment>
<dbReference type="Gene3D" id="1.10.10.10">
    <property type="entry name" value="Winged helix-like DNA-binding domain superfamily/Winged helix DNA-binding domain"/>
    <property type="match status" value="1"/>
</dbReference>
<dbReference type="OrthoDB" id="8587655at2"/>
<keyword evidence="4" id="KW-0804">Transcription</keyword>
<dbReference type="GO" id="GO:0000976">
    <property type="term" value="F:transcription cis-regulatory region binding"/>
    <property type="evidence" value="ECO:0007669"/>
    <property type="project" value="TreeGrafter"/>
</dbReference>
<evidence type="ECO:0000256" key="1">
    <source>
        <dbReference type="ARBA" id="ARBA00009437"/>
    </source>
</evidence>
<proteinExistence type="inferred from homology"/>
<reference evidence="6 7" key="1">
    <citation type="submission" date="2018-05" db="EMBL/GenBank/DDBJ databases">
        <title>Leucothrix arctica sp. nov., isolated from Arctic seawater.</title>
        <authorList>
            <person name="Choi A."/>
            <person name="Baek K."/>
        </authorList>
    </citation>
    <scope>NUCLEOTIDE SEQUENCE [LARGE SCALE GENOMIC DNA]</scope>
    <source>
        <strain evidence="6 7">JCM 18388</strain>
    </source>
</reference>
<comment type="caution">
    <text evidence="6">The sequence shown here is derived from an EMBL/GenBank/DDBJ whole genome shotgun (WGS) entry which is preliminary data.</text>
</comment>
<name>A0A317C9H7_9GAMM</name>
<evidence type="ECO:0000313" key="7">
    <source>
        <dbReference type="Proteomes" id="UP000245539"/>
    </source>
</evidence>
<dbReference type="PROSITE" id="PS50931">
    <property type="entry name" value="HTH_LYSR"/>
    <property type="match status" value="1"/>
</dbReference>
<protein>
    <submittedName>
        <fullName evidence="6">LysR family transcriptional regulator</fullName>
    </submittedName>
</protein>
<evidence type="ECO:0000259" key="5">
    <source>
        <dbReference type="PROSITE" id="PS50931"/>
    </source>
</evidence>
<sequence>MKNEFSGRIADTDIRLLRIYKAVVECGGFAAAEVTLNISRAAISIAMSDLEQRLSLRLCQRGRGGFSLTDQGQQVYQAILQLLSALEDFRTQVNGIHTQLKGELNIGITDNLVTMPRMRITRAIKALKEKGPDVTVNIRMTPPSEIEMAVLDGRLHIGVVPTLKPLSGLSYLPLYDEESQLYCSNTHQLFMRDESDLSLEDIHASDAVLPAYAQSPEVKALYQSMKSTATATDREGIAFLILTGQYIGYLPTHFAERWLLKGSLRALLPKQFSYSTHYTAITRKNARPNLVLESYLEEL</sequence>
<dbReference type="SUPFAM" id="SSF46785">
    <property type="entry name" value="Winged helix' DNA-binding domain"/>
    <property type="match status" value="1"/>
</dbReference>
<dbReference type="PANTHER" id="PTHR30126:SF98">
    <property type="entry name" value="HTH-TYPE TRANSCRIPTIONAL ACTIVATOR BAUR"/>
    <property type="match status" value="1"/>
</dbReference>
<dbReference type="CDD" id="cd05466">
    <property type="entry name" value="PBP2_LTTR_substrate"/>
    <property type="match status" value="1"/>
</dbReference>
<dbReference type="AlphaFoldDB" id="A0A317C9H7"/>
<keyword evidence="3" id="KW-0238">DNA-binding</keyword>
<evidence type="ECO:0000313" key="6">
    <source>
        <dbReference type="EMBL" id="PWQ92712.1"/>
    </source>
</evidence>
<feature type="domain" description="HTH lysR-type" evidence="5">
    <location>
        <begin position="12"/>
        <end position="69"/>
    </location>
</feature>
<evidence type="ECO:0000256" key="3">
    <source>
        <dbReference type="ARBA" id="ARBA00023125"/>
    </source>
</evidence>
<gene>
    <name evidence="6" type="ORF">DKW60_19940</name>
</gene>
<dbReference type="Gene3D" id="3.40.190.10">
    <property type="entry name" value="Periplasmic binding protein-like II"/>
    <property type="match status" value="2"/>
</dbReference>
<dbReference type="InterPro" id="IPR036390">
    <property type="entry name" value="WH_DNA-bd_sf"/>
</dbReference>
<dbReference type="Proteomes" id="UP000245539">
    <property type="component" value="Unassembled WGS sequence"/>
</dbReference>
<keyword evidence="2" id="KW-0805">Transcription regulation</keyword>
<accession>A0A317C9H7</accession>